<dbReference type="AlphaFoldDB" id="A0A4Q7J9F6"/>
<dbReference type="Proteomes" id="UP000292003">
    <property type="component" value="Unassembled WGS sequence"/>
</dbReference>
<feature type="transmembrane region" description="Helical" evidence="1">
    <location>
        <begin position="14"/>
        <end position="34"/>
    </location>
</feature>
<dbReference type="GO" id="GO:0005886">
    <property type="term" value="C:plasma membrane"/>
    <property type="evidence" value="ECO:0007669"/>
    <property type="project" value="UniProtKB-SubCell"/>
</dbReference>
<accession>A0A4Q7J9F6</accession>
<keyword evidence="1" id="KW-1133">Transmembrane helix</keyword>
<reference evidence="2 3" key="1">
    <citation type="submission" date="2019-02" db="EMBL/GenBank/DDBJ databases">
        <title>Draft genome sequence of Amycolatopsis sp. 8-3EHSu isolated from roots of Suaeda maritima.</title>
        <authorList>
            <person name="Duangmal K."/>
            <person name="Chantavorakit T."/>
        </authorList>
    </citation>
    <scope>NUCLEOTIDE SEQUENCE [LARGE SCALE GENOMIC DNA]</scope>
    <source>
        <strain evidence="2 3">8-3EHSu</strain>
    </source>
</reference>
<dbReference type="EMBL" id="SFCC01000007">
    <property type="protein sequence ID" value="RZQ63043.1"/>
    <property type="molecule type" value="Genomic_DNA"/>
</dbReference>
<gene>
    <name evidence="2" type="ORF">EWH70_15245</name>
</gene>
<feature type="transmembrane region" description="Helical" evidence="1">
    <location>
        <begin position="175"/>
        <end position="197"/>
    </location>
</feature>
<feature type="transmembrane region" description="Helical" evidence="1">
    <location>
        <begin position="141"/>
        <end position="163"/>
    </location>
</feature>
<keyword evidence="1" id="KW-0812">Transmembrane</keyword>
<keyword evidence="3" id="KW-1185">Reference proteome</keyword>
<keyword evidence="1" id="KW-0472">Membrane</keyword>
<comment type="caution">
    <text evidence="2">The sequence shown here is derived from an EMBL/GenBank/DDBJ whole genome shotgun (WGS) entry which is preliminary data.</text>
</comment>
<evidence type="ECO:0000313" key="3">
    <source>
        <dbReference type="Proteomes" id="UP000292003"/>
    </source>
</evidence>
<dbReference type="RefSeq" id="WP_130476047.1">
    <property type="nucleotide sequence ID" value="NZ_SFCC01000007.1"/>
</dbReference>
<feature type="transmembrane region" description="Helical" evidence="1">
    <location>
        <begin position="54"/>
        <end position="76"/>
    </location>
</feature>
<dbReference type="Pfam" id="PF12679">
    <property type="entry name" value="ABC2_membrane_2"/>
    <property type="match status" value="1"/>
</dbReference>
<evidence type="ECO:0000313" key="2">
    <source>
        <dbReference type="EMBL" id="RZQ63043.1"/>
    </source>
</evidence>
<proteinExistence type="predicted"/>
<evidence type="ECO:0000256" key="1">
    <source>
        <dbReference type="SAM" id="Phobius"/>
    </source>
</evidence>
<feature type="transmembrane region" description="Helical" evidence="1">
    <location>
        <begin position="97"/>
        <end position="121"/>
    </location>
</feature>
<organism evidence="2 3">
    <name type="scientific">Amycolatopsis suaedae</name>
    <dbReference type="NCBI Taxonomy" id="2510978"/>
    <lineage>
        <taxon>Bacteria</taxon>
        <taxon>Bacillati</taxon>
        <taxon>Actinomycetota</taxon>
        <taxon>Actinomycetes</taxon>
        <taxon>Pseudonocardiales</taxon>
        <taxon>Pseudonocardiaceae</taxon>
        <taxon>Amycolatopsis</taxon>
    </lineage>
</organism>
<sequence>MITAEIRRLRTTRLWWWVLAAAGTGLFVTALAAVGPENFDPPLPGLDSEQGTRVLLGILGFTAGLPALLGSTTLTSEYRHGTITTTYLYQPRRGRVLLAKLTAGASFGLAYGLLATAVAGAGLYAVAGGKLGLPPSTVAELLLRITVGMACYTALGVAVGALLRGQVATLATLGAYLYVVEPALLVLPGAGQAYPYLPGGATSALTGFGFLTEQAAAQTGTTAATLLPAVGGAAVLLGYLAVAAVLAALVTLRRDVT</sequence>
<protein>
    <submittedName>
        <fullName evidence="2">ABC transporter permease</fullName>
    </submittedName>
</protein>
<feature type="transmembrane region" description="Helical" evidence="1">
    <location>
        <begin position="229"/>
        <end position="252"/>
    </location>
</feature>
<dbReference type="GO" id="GO:0140359">
    <property type="term" value="F:ABC-type transporter activity"/>
    <property type="evidence" value="ECO:0007669"/>
    <property type="project" value="InterPro"/>
</dbReference>
<name>A0A4Q7J9F6_9PSEU</name>
<dbReference type="OrthoDB" id="5244396at2"/>